<reference evidence="1" key="1">
    <citation type="submission" date="2019-08" db="EMBL/GenBank/DDBJ databases">
        <authorList>
            <person name="Kucharzyk K."/>
            <person name="Murdoch R.W."/>
            <person name="Higgins S."/>
            <person name="Loffler F."/>
        </authorList>
    </citation>
    <scope>NUCLEOTIDE SEQUENCE</scope>
</reference>
<dbReference type="AntiFam" id="ANF00002">
    <property type="entry name" value="Shadow ORF"/>
</dbReference>
<gene>
    <name evidence="1" type="ORF">SDC9_195055</name>
</gene>
<organism evidence="1">
    <name type="scientific">bioreactor metagenome</name>
    <dbReference type="NCBI Taxonomy" id="1076179"/>
    <lineage>
        <taxon>unclassified sequences</taxon>
        <taxon>metagenomes</taxon>
        <taxon>ecological metagenomes</taxon>
    </lineage>
</organism>
<sequence>MVASAVPGCLPLNFRGAPELAATPDDCRIEQALGCQVSEQRGEPFIQFGQFAAHDLEMLFVSIPAFVIDGDVGNALFDQAASHQAGLSERVPPVAFPDIFFLCGEIEDLPGVAEDEIIGLRLTFGRGLKQRVLAHKLLEGAEFFHQLTTILLALVSHARGNNTFHSKPCLGRITTGGEGFKF</sequence>
<proteinExistence type="predicted"/>
<dbReference type="AlphaFoldDB" id="A0A645IJE8"/>
<comment type="caution">
    <text evidence="1">The sequence shown here is derived from an EMBL/GenBank/DDBJ whole genome shotgun (WGS) entry which is preliminary data.</text>
</comment>
<name>A0A645IJE8_9ZZZZ</name>
<protein>
    <submittedName>
        <fullName evidence="1">Uncharacterized protein</fullName>
    </submittedName>
</protein>
<dbReference type="EMBL" id="VSSQ01108954">
    <property type="protein sequence ID" value="MPN47453.1"/>
    <property type="molecule type" value="Genomic_DNA"/>
</dbReference>
<accession>A0A645IJE8</accession>
<evidence type="ECO:0000313" key="1">
    <source>
        <dbReference type="EMBL" id="MPN47453.1"/>
    </source>
</evidence>